<dbReference type="Proteomes" id="UP000006327">
    <property type="component" value="Unassembled WGS sequence"/>
</dbReference>
<dbReference type="RefSeq" id="WP_007620962.1">
    <property type="nucleotide sequence ID" value="NZ_BAEO01000038.1"/>
</dbReference>
<accession>K6Y729</accession>
<proteinExistence type="predicted"/>
<evidence type="ECO:0008006" key="3">
    <source>
        <dbReference type="Google" id="ProtNLM"/>
    </source>
</evidence>
<dbReference type="OrthoDB" id="6387815at2"/>
<reference evidence="1 2" key="1">
    <citation type="journal article" date="2017" name="Antonie Van Leeuwenhoek">
        <title>Rhizobium rhizosphaerae sp. nov., a novel species isolated from rice rhizosphere.</title>
        <authorList>
            <person name="Zhao J.J."/>
            <person name="Zhang J."/>
            <person name="Zhang R.J."/>
            <person name="Zhang C.W."/>
            <person name="Yin H.Q."/>
            <person name="Zhang X.X."/>
        </authorList>
    </citation>
    <scope>NUCLEOTIDE SEQUENCE [LARGE SCALE GENOMIC DNA]</scope>
    <source>
        <strain evidence="1 2">BSs20135</strain>
    </source>
</reference>
<dbReference type="AlphaFoldDB" id="K6Y729"/>
<dbReference type="EMBL" id="BAEO01000038">
    <property type="protein sequence ID" value="GAC19756.1"/>
    <property type="molecule type" value="Genomic_DNA"/>
</dbReference>
<evidence type="ECO:0000313" key="1">
    <source>
        <dbReference type="EMBL" id="GAC19756.1"/>
    </source>
</evidence>
<evidence type="ECO:0000313" key="2">
    <source>
        <dbReference type="Proteomes" id="UP000006327"/>
    </source>
</evidence>
<protein>
    <recommendedName>
        <fullName evidence="3">PilZ domain-containing protein</fullName>
    </recommendedName>
</protein>
<comment type="caution">
    <text evidence="1">The sequence shown here is derived from an EMBL/GenBank/DDBJ whole genome shotgun (WGS) entry which is preliminary data.</text>
</comment>
<organism evidence="1 2">
    <name type="scientific">Paraglaciecola arctica BSs20135</name>
    <dbReference type="NCBI Taxonomy" id="493475"/>
    <lineage>
        <taxon>Bacteria</taxon>
        <taxon>Pseudomonadati</taxon>
        <taxon>Pseudomonadota</taxon>
        <taxon>Gammaproteobacteria</taxon>
        <taxon>Alteromonadales</taxon>
        <taxon>Alteromonadaceae</taxon>
        <taxon>Paraglaciecola</taxon>
    </lineage>
</organism>
<sequence>MEHRYGERQSVREHVELWNGEIKYGEFKTANLSSGGIFIEGCPQNLGNQPSLTIKFAPNPNLSYQQSRKALIVHKNHNGVGLKWTYLNNT</sequence>
<keyword evidence="2" id="KW-1185">Reference proteome</keyword>
<gene>
    <name evidence="1" type="ORF">GARC_2791</name>
</gene>
<name>K6Y729_9ALTE</name>